<dbReference type="HOGENOM" id="CLU_005379_8_0_9"/>
<proteinExistence type="inferred from homology"/>
<sequence>MSAEPQSITTWDERRFLQLVEAVRERLLRERPQLLREPPGPDLRRRLEAFITQVLARPGGLPASLVTPGLVRAVAAEMVGLGPIDRLLDDDAVTEIMVNGPHRIFVEREGRIEPFAGRFRNADHLVETINRIVAPLGRRVDPAHPFVDARLPSGDRVHAIVPPLAVDGPVLTIRRFRRERPALEELVRIGTLPDAAARYLAGAVRSRRNVLIAGATSSGKTTTLIALLRAATHPLERIIVLEEAAEIDLGPDRHVVRLEARPPGLDGHGAVPLRTLLRNALRMRPDRLVVGEVRGEEAADLMQALNTGHLGSVSTIHANSSLDALRRLEQLVLMAGENWPPELVREQVYRAIHLVVHQVRLSSGRRVVAEIVRVRPEGSVEPVLPAALPARARAVLPQSGGVSAEVRQGGGTSGESRSG</sequence>
<dbReference type="STRING" id="867903.ThesuDRAFT_00044"/>
<keyword evidence="5" id="KW-1185">Reference proteome</keyword>
<dbReference type="GO" id="GO:0016887">
    <property type="term" value="F:ATP hydrolysis activity"/>
    <property type="evidence" value="ECO:0007669"/>
    <property type="project" value="InterPro"/>
</dbReference>
<accession>K6NY48</accession>
<evidence type="ECO:0000313" key="4">
    <source>
        <dbReference type="EMBL" id="EKP93800.1"/>
    </source>
</evidence>
<reference evidence="4" key="1">
    <citation type="submission" date="2010-10" db="EMBL/GenBank/DDBJ databases">
        <authorList>
            <consortium name="US DOE Joint Genome Institute (JGI-PGF)"/>
            <person name="Lucas S."/>
            <person name="Copeland A."/>
            <person name="Lapidus A."/>
            <person name="Bruce D."/>
            <person name="Goodwin L."/>
            <person name="Pitluck S."/>
            <person name="Kyrpides N."/>
            <person name="Mavromatis K."/>
            <person name="Detter J.C."/>
            <person name="Han C."/>
            <person name="Land M."/>
            <person name="Hauser L."/>
            <person name="Markowitz V."/>
            <person name="Cheng J.-F."/>
            <person name="Hugenholtz P."/>
            <person name="Woyke T."/>
            <person name="Wu D."/>
            <person name="Pukall R."/>
            <person name="Wahrenburg C."/>
            <person name="Brambilla E."/>
            <person name="Klenk H.-P."/>
            <person name="Eisen J.A."/>
        </authorList>
    </citation>
    <scope>NUCLEOTIDE SEQUENCE [LARGE SCALE GENOMIC DNA]</scope>
    <source>
        <strain evidence="4">DSM 13965</strain>
    </source>
</reference>
<dbReference type="Pfam" id="PF00437">
    <property type="entry name" value="T2SSE"/>
    <property type="match status" value="1"/>
</dbReference>
<dbReference type="InterPro" id="IPR050921">
    <property type="entry name" value="T4SS_GSP_E_ATPase"/>
</dbReference>
<gene>
    <name evidence="4" type="ORF">ThesuDRAFT_00044</name>
</gene>
<dbReference type="PANTHER" id="PTHR30486">
    <property type="entry name" value="TWITCHING MOTILITY PROTEIN PILT"/>
    <property type="match status" value="1"/>
</dbReference>
<dbReference type="Proteomes" id="UP000005710">
    <property type="component" value="Unassembled WGS sequence"/>
</dbReference>
<dbReference type="InterPro" id="IPR001482">
    <property type="entry name" value="T2SS/T4SS_dom"/>
</dbReference>
<dbReference type="SUPFAM" id="SSF52540">
    <property type="entry name" value="P-loop containing nucleoside triphosphate hydrolases"/>
    <property type="match status" value="1"/>
</dbReference>
<dbReference type="RefSeq" id="WP_006904746.1">
    <property type="nucleotide sequence ID" value="NZ_JH976536.1"/>
</dbReference>
<feature type="region of interest" description="Disordered" evidence="2">
    <location>
        <begin position="399"/>
        <end position="419"/>
    </location>
</feature>
<dbReference type="OrthoDB" id="9810761at2"/>
<comment type="caution">
    <text evidence="4">The sequence shown here is derived from an EMBL/GenBank/DDBJ whole genome shotgun (WGS) entry which is preliminary data.</text>
</comment>
<dbReference type="PANTHER" id="PTHR30486:SF6">
    <property type="entry name" value="TYPE IV PILUS RETRACTATION ATPASE PILT"/>
    <property type="match status" value="1"/>
</dbReference>
<dbReference type="eggNOG" id="COG4962">
    <property type="taxonomic scope" value="Bacteria"/>
</dbReference>
<dbReference type="Gene3D" id="3.40.50.300">
    <property type="entry name" value="P-loop containing nucleotide triphosphate hydrolases"/>
    <property type="match status" value="1"/>
</dbReference>
<reference evidence="4" key="2">
    <citation type="submission" date="2012-10" db="EMBL/GenBank/DDBJ databases">
        <title>Improved high-quality draft of Thermaerobacter subterraneus C21, DSM 13965.</title>
        <authorList>
            <consortium name="DOE Joint Genome Institute"/>
            <person name="Eisen J."/>
            <person name="Huntemann M."/>
            <person name="Wei C.-L."/>
            <person name="Han J."/>
            <person name="Detter J.C."/>
            <person name="Han C."/>
            <person name="Tapia R."/>
            <person name="Chen A."/>
            <person name="Kyrpides N."/>
            <person name="Mavromatis K."/>
            <person name="Markowitz V."/>
            <person name="Szeto E."/>
            <person name="Ivanova N."/>
            <person name="Mikhailova N."/>
            <person name="Ovchinnikova G."/>
            <person name="Pagani I."/>
            <person name="Pati A."/>
            <person name="Goodwin L."/>
            <person name="Nordberg H.P."/>
            <person name="Cantor M.N."/>
            <person name="Hua S.X."/>
            <person name="Woyke T."/>
            <person name="Eisen J."/>
            <person name="Klenk H.-P."/>
        </authorList>
    </citation>
    <scope>NUCLEOTIDE SEQUENCE [LARGE SCALE GENOMIC DNA]</scope>
    <source>
        <strain evidence="4">DSM 13965</strain>
    </source>
</reference>
<dbReference type="Gene3D" id="3.30.450.380">
    <property type="match status" value="1"/>
</dbReference>
<protein>
    <submittedName>
        <fullName evidence="4">Flp pilus assembly protein, ATPase CpaF</fullName>
    </submittedName>
</protein>
<organism evidence="4 5">
    <name type="scientific">Thermaerobacter subterraneus DSM 13965</name>
    <dbReference type="NCBI Taxonomy" id="867903"/>
    <lineage>
        <taxon>Bacteria</taxon>
        <taxon>Bacillati</taxon>
        <taxon>Bacillota</taxon>
        <taxon>Clostridia</taxon>
        <taxon>Eubacteriales</taxon>
        <taxon>Clostridiales Family XVII. Incertae Sedis</taxon>
        <taxon>Thermaerobacter</taxon>
    </lineage>
</organism>
<evidence type="ECO:0000256" key="2">
    <source>
        <dbReference type="SAM" id="MobiDB-lite"/>
    </source>
</evidence>
<dbReference type="CDD" id="cd01130">
    <property type="entry name" value="VirB11-like_ATPase"/>
    <property type="match status" value="1"/>
</dbReference>
<feature type="domain" description="Bacterial type II secretion system protein E" evidence="3">
    <location>
        <begin position="80"/>
        <end position="358"/>
    </location>
</feature>
<name>K6NY48_9FIRM</name>
<evidence type="ECO:0000259" key="3">
    <source>
        <dbReference type="Pfam" id="PF00437"/>
    </source>
</evidence>
<evidence type="ECO:0000256" key="1">
    <source>
        <dbReference type="ARBA" id="ARBA00006611"/>
    </source>
</evidence>
<comment type="similarity">
    <text evidence="1">Belongs to the GSP E family.</text>
</comment>
<evidence type="ECO:0000313" key="5">
    <source>
        <dbReference type="Proteomes" id="UP000005710"/>
    </source>
</evidence>
<dbReference type="AlphaFoldDB" id="K6NY48"/>
<dbReference type="InterPro" id="IPR027417">
    <property type="entry name" value="P-loop_NTPase"/>
</dbReference>
<dbReference type="EMBL" id="AENY02000004">
    <property type="protein sequence ID" value="EKP93800.1"/>
    <property type="molecule type" value="Genomic_DNA"/>
</dbReference>